<dbReference type="OMA" id="WIFDEMK"/>
<evidence type="ECO:0000259" key="11">
    <source>
        <dbReference type="Pfam" id="PF16187"/>
    </source>
</evidence>
<dbReference type="AlphaFoldDB" id="D7FWX6"/>
<dbReference type="InterPro" id="IPR011765">
    <property type="entry name" value="Pept_M16_N"/>
</dbReference>
<dbReference type="Pfam" id="PF22456">
    <property type="entry name" value="PqqF-like_C_4"/>
    <property type="match status" value="1"/>
</dbReference>
<dbReference type="GO" id="GO:0005829">
    <property type="term" value="C:cytosol"/>
    <property type="evidence" value="ECO:0007669"/>
    <property type="project" value="TreeGrafter"/>
</dbReference>
<dbReference type="Pfam" id="PF00675">
    <property type="entry name" value="Peptidase_M16"/>
    <property type="match status" value="1"/>
</dbReference>
<dbReference type="OrthoDB" id="952271at2759"/>
<keyword evidence="5" id="KW-0862">Zinc</keyword>
<feature type="region of interest" description="Disordered" evidence="8">
    <location>
        <begin position="1"/>
        <end position="49"/>
    </location>
</feature>
<dbReference type="PROSITE" id="PS00143">
    <property type="entry name" value="INSULINASE"/>
    <property type="match status" value="1"/>
</dbReference>
<dbReference type="InterPro" id="IPR054734">
    <property type="entry name" value="PqqF-like_C_4"/>
</dbReference>
<dbReference type="SUPFAM" id="SSF63411">
    <property type="entry name" value="LuxS/MPP-like metallohydrolase"/>
    <property type="match status" value="4"/>
</dbReference>
<keyword evidence="4" id="KW-0378">Hydrolase</keyword>
<evidence type="ECO:0000256" key="1">
    <source>
        <dbReference type="ARBA" id="ARBA00007261"/>
    </source>
</evidence>
<name>D7FWX6_ECTSI</name>
<dbReference type="FunFam" id="3.30.830.10:FF:000005">
    <property type="entry name" value="nardilysin isoform X1"/>
    <property type="match status" value="1"/>
</dbReference>
<dbReference type="InterPro" id="IPR007863">
    <property type="entry name" value="Peptidase_M16_C"/>
</dbReference>
<evidence type="ECO:0000256" key="5">
    <source>
        <dbReference type="ARBA" id="ARBA00022833"/>
    </source>
</evidence>
<evidence type="ECO:0000256" key="3">
    <source>
        <dbReference type="ARBA" id="ARBA00022723"/>
    </source>
</evidence>
<dbReference type="PANTHER" id="PTHR43690:SF18">
    <property type="entry name" value="INSULIN-DEGRADING ENZYME-RELATED"/>
    <property type="match status" value="1"/>
</dbReference>
<dbReference type="InterPro" id="IPR001431">
    <property type="entry name" value="Pept_M16_Zn_BS"/>
</dbReference>
<dbReference type="InParanoid" id="D7FWX6"/>
<reference evidence="13 14" key="1">
    <citation type="journal article" date="2010" name="Nature">
        <title>The Ectocarpus genome and the independent evolution of multicellularity in brown algae.</title>
        <authorList>
            <person name="Cock J.M."/>
            <person name="Sterck L."/>
            <person name="Rouze P."/>
            <person name="Scornet D."/>
            <person name="Allen A.E."/>
            <person name="Amoutzias G."/>
            <person name="Anthouard V."/>
            <person name="Artiguenave F."/>
            <person name="Aury J.M."/>
            <person name="Badger J.H."/>
            <person name="Beszteri B."/>
            <person name="Billiau K."/>
            <person name="Bonnet E."/>
            <person name="Bothwell J.H."/>
            <person name="Bowler C."/>
            <person name="Boyen C."/>
            <person name="Brownlee C."/>
            <person name="Carrano C.J."/>
            <person name="Charrier B."/>
            <person name="Cho G.Y."/>
            <person name="Coelho S.M."/>
            <person name="Collen J."/>
            <person name="Corre E."/>
            <person name="Da Silva C."/>
            <person name="Delage L."/>
            <person name="Delaroque N."/>
            <person name="Dittami S.M."/>
            <person name="Doulbeau S."/>
            <person name="Elias M."/>
            <person name="Farnham G."/>
            <person name="Gachon C.M."/>
            <person name="Gschloessl B."/>
            <person name="Heesch S."/>
            <person name="Jabbari K."/>
            <person name="Jubin C."/>
            <person name="Kawai H."/>
            <person name="Kimura K."/>
            <person name="Kloareg B."/>
            <person name="Kupper F.C."/>
            <person name="Lang D."/>
            <person name="Le Bail A."/>
            <person name="Leblanc C."/>
            <person name="Lerouge P."/>
            <person name="Lohr M."/>
            <person name="Lopez P.J."/>
            <person name="Martens C."/>
            <person name="Maumus F."/>
            <person name="Michel G."/>
            <person name="Miranda-Saavedra D."/>
            <person name="Morales J."/>
            <person name="Moreau H."/>
            <person name="Motomura T."/>
            <person name="Nagasato C."/>
            <person name="Napoli C.A."/>
            <person name="Nelson D.R."/>
            <person name="Nyvall-Collen P."/>
            <person name="Peters A.F."/>
            <person name="Pommier C."/>
            <person name="Potin P."/>
            <person name="Poulain J."/>
            <person name="Quesneville H."/>
            <person name="Read B."/>
            <person name="Rensing S.A."/>
            <person name="Ritter A."/>
            <person name="Rousvoal S."/>
            <person name="Samanta M."/>
            <person name="Samson G."/>
            <person name="Schroeder D.C."/>
            <person name="Segurens B."/>
            <person name="Strittmatter M."/>
            <person name="Tonon T."/>
            <person name="Tregear J.W."/>
            <person name="Valentin K."/>
            <person name="von Dassow P."/>
            <person name="Yamagishi T."/>
            <person name="Van de Peer Y."/>
            <person name="Wincker P."/>
        </authorList>
    </citation>
    <scope>NUCLEOTIDE SEQUENCE [LARGE SCALE GENOMIC DNA]</scope>
    <source>
        <strain evidence="14">Ec32 / CCAP1310/4</strain>
    </source>
</reference>
<evidence type="ECO:0008006" key="15">
    <source>
        <dbReference type="Google" id="ProtNLM"/>
    </source>
</evidence>
<dbReference type="GO" id="GO:0043171">
    <property type="term" value="P:peptide catabolic process"/>
    <property type="evidence" value="ECO:0007669"/>
    <property type="project" value="TreeGrafter"/>
</dbReference>
<proteinExistence type="inferred from homology"/>
<evidence type="ECO:0000313" key="14">
    <source>
        <dbReference type="Proteomes" id="UP000002630"/>
    </source>
</evidence>
<dbReference type="GO" id="GO:0051603">
    <property type="term" value="P:proteolysis involved in protein catabolic process"/>
    <property type="evidence" value="ECO:0007669"/>
    <property type="project" value="TreeGrafter"/>
</dbReference>
<dbReference type="Gene3D" id="3.30.830.10">
    <property type="entry name" value="Metalloenzyme, LuxS/M16 peptidase-like"/>
    <property type="match status" value="4"/>
</dbReference>
<dbReference type="InterPro" id="IPR011249">
    <property type="entry name" value="Metalloenz_LuxS/M16"/>
</dbReference>
<feature type="domain" description="Coenzyme PQQ synthesis protein F-like C-terminal lobe" evidence="12">
    <location>
        <begin position="834"/>
        <end position="932"/>
    </location>
</feature>
<protein>
    <recommendedName>
        <fullName evidence="15">Insulin-degrading enzyme</fullName>
    </recommendedName>
</protein>
<dbReference type="STRING" id="2880.D7FWX6"/>
<keyword evidence="3" id="KW-0479">Metal-binding</keyword>
<keyword evidence="6" id="KW-0482">Metalloprotease</keyword>
<evidence type="ECO:0000256" key="4">
    <source>
        <dbReference type="ARBA" id="ARBA00022801"/>
    </source>
</evidence>
<feature type="domain" description="Peptidase M16 N-terminal" evidence="9">
    <location>
        <begin position="66"/>
        <end position="189"/>
    </location>
</feature>
<evidence type="ECO:0000259" key="10">
    <source>
        <dbReference type="Pfam" id="PF05193"/>
    </source>
</evidence>
<keyword evidence="2" id="KW-0645">Protease</keyword>
<dbReference type="FunFam" id="3.30.830.10:FF:000004">
    <property type="entry name" value="Putative insulin-degrading enzyme"/>
    <property type="match status" value="1"/>
</dbReference>
<dbReference type="GO" id="GO:0046872">
    <property type="term" value="F:metal ion binding"/>
    <property type="evidence" value="ECO:0007669"/>
    <property type="project" value="UniProtKB-KW"/>
</dbReference>
<dbReference type="Pfam" id="PF05193">
    <property type="entry name" value="Peptidase_M16_C"/>
    <property type="match status" value="1"/>
</dbReference>
<dbReference type="PANTHER" id="PTHR43690">
    <property type="entry name" value="NARDILYSIN"/>
    <property type="match status" value="1"/>
</dbReference>
<dbReference type="MEROPS" id="M16.A09"/>
<evidence type="ECO:0000256" key="7">
    <source>
        <dbReference type="RuleBase" id="RU004447"/>
    </source>
</evidence>
<feature type="domain" description="Peptidase M16 C-terminal" evidence="10">
    <location>
        <begin position="231"/>
        <end position="412"/>
    </location>
</feature>
<sequence>MACTEDMAAAATPQANSIPPVAEQGREKVAPPDVATERTSEIQVEKSPNDERAYRAMELPSGITAIVVSDPDTKISAAAMDVHVGYFSDPDDLPGLAHFCEHLLFLGTDKYPDESSYEAHLKSHGGSSNAYTASEDTVYYFNVASDHLAGPDGALDRFAQFFIAPQFTESATERELNAIESENAKDQTCDYWRLLLIENSRANPKHPYSKFGAGNRKSLLEDPAAKGKNAREALLPFFYAHYAANQMTLVVLGKESLSELQQAVEEKFSAVPKRGCGLRPSSAWIGKVKPFLDDRAKPLQAFNVVPVKDLRSLEVSWTLTFDTYEERKEYLDAAPFSYIAYVVEYEGPGSLLSYLKGKGWANALNAGCSASNDDFTNFEISVDLTPEGLLNRFHVLTAIFSYLDLMQKEGIPRSLAPELRVMSDLGWQFQDKIEADALVNWLAPNMQNYSMETAISGPCRLQRYDESFIHTLLNSLRSDPPAGSSLSRPRVTVTAKDFEEAATEREKWFDVPHQVESLEAYTEEWKAPPAIPEFKLPGPNPFIPEDVRVVVPEGKLPKPGEAIDPPTVVENLPNDGVWKVRHKLDDIFAQPKARCKFQLVSPAAFESPRTWAALDLFDSCLNEHLTEYTYDALTAGLSFNLSVNTRGIGLSFQGYGDKMPEFIDKVAEAVATYTPSDPVEFERLRDVLRRRCSSFDNEQPYRHAMANADEATEDPTYTLREIGATLDSIELADLRPLASRVLAEAEGVCLMQGNLQKEDVPRYMEGVRRWLKPTPLPEDKRPETKIVRLPQTPKGCGSLLRRPEEDESNDNSAVQLLFQVSDRSLESQMLAEVLMATIEEPFYNSLRTKQQLGYMVFSGVSRVEGVRFMYLTVQSAERSAPYLTDRCLEFVQEFRQQLVDLTPGKLSDFVQGLVSRKLEPDHRLSSEVNRNWGEIVTGQLKFDRRREEVEALRKVQEEDLLRFFERHLQEGGEDRRLLTSEVFAKKYESDMELPATEAMLVSNAKEWRGAQEKFPIRIRLA</sequence>
<evidence type="ECO:0000256" key="8">
    <source>
        <dbReference type="SAM" id="MobiDB-lite"/>
    </source>
</evidence>
<accession>D7FWX6</accession>
<keyword evidence="14" id="KW-1185">Reference proteome</keyword>
<dbReference type="Proteomes" id="UP000002630">
    <property type="component" value="Linkage Group LG14"/>
</dbReference>
<organism evidence="13 14">
    <name type="scientific">Ectocarpus siliculosus</name>
    <name type="common">Brown alga</name>
    <name type="synonym">Conferva siliculosa</name>
    <dbReference type="NCBI Taxonomy" id="2880"/>
    <lineage>
        <taxon>Eukaryota</taxon>
        <taxon>Sar</taxon>
        <taxon>Stramenopiles</taxon>
        <taxon>Ochrophyta</taxon>
        <taxon>PX clade</taxon>
        <taxon>Phaeophyceae</taxon>
        <taxon>Ectocarpales</taxon>
        <taxon>Ectocarpaceae</taxon>
        <taxon>Ectocarpus</taxon>
    </lineage>
</organism>
<gene>
    <name evidence="13" type="ORF">Esi_0317_0027</name>
</gene>
<comment type="similarity">
    <text evidence="1 7">Belongs to the peptidase M16 family.</text>
</comment>
<feature type="compositionally biased region" description="Basic and acidic residues" evidence="8">
    <location>
        <begin position="24"/>
        <end position="49"/>
    </location>
</feature>
<dbReference type="GO" id="GO:0004222">
    <property type="term" value="F:metalloendopeptidase activity"/>
    <property type="evidence" value="ECO:0007669"/>
    <property type="project" value="InterPro"/>
</dbReference>
<feature type="domain" description="Peptidase M16 middle/third" evidence="11">
    <location>
        <begin position="427"/>
        <end position="721"/>
    </location>
</feature>
<dbReference type="Pfam" id="PF16187">
    <property type="entry name" value="Peptidase_M16_M"/>
    <property type="match status" value="1"/>
</dbReference>
<dbReference type="eggNOG" id="KOG0959">
    <property type="taxonomic scope" value="Eukaryota"/>
</dbReference>
<dbReference type="GO" id="GO:0005739">
    <property type="term" value="C:mitochondrion"/>
    <property type="evidence" value="ECO:0007669"/>
    <property type="project" value="TreeGrafter"/>
</dbReference>
<evidence type="ECO:0000259" key="9">
    <source>
        <dbReference type="Pfam" id="PF00675"/>
    </source>
</evidence>
<evidence type="ECO:0000256" key="6">
    <source>
        <dbReference type="ARBA" id="ARBA00023049"/>
    </source>
</evidence>
<evidence type="ECO:0000256" key="2">
    <source>
        <dbReference type="ARBA" id="ARBA00022670"/>
    </source>
</evidence>
<dbReference type="EMBL" id="FN648506">
    <property type="protein sequence ID" value="CBJ32214.1"/>
    <property type="molecule type" value="Genomic_DNA"/>
</dbReference>
<dbReference type="InterPro" id="IPR050626">
    <property type="entry name" value="Peptidase_M16"/>
</dbReference>
<evidence type="ECO:0000313" key="13">
    <source>
        <dbReference type="EMBL" id="CBJ32214.1"/>
    </source>
</evidence>
<dbReference type="InterPro" id="IPR032632">
    <property type="entry name" value="Peptidase_M16_M"/>
</dbReference>
<dbReference type="EMBL" id="FN649739">
    <property type="protein sequence ID" value="CBJ32214.1"/>
    <property type="molecule type" value="Genomic_DNA"/>
</dbReference>
<evidence type="ECO:0000259" key="12">
    <source>
        <dbReference type="Pfam" id="PF22456"/>
    </source>
</evidence>